<evidence type="ECO:0000256" key="1">
    <source>
        <dbReference type="PROSITE-ProRule" id="PRU00708"/>
    </source>
</evidence>
<evidence type="ECO:0000256" key="2">
    <source>
        <dbReference type="SAM" id="MobiDB-lite"/>
    </source>
</evidence>
<feature type="region of interest" description="Disordered" evidence="2">
    <location>
        <begin position="1"/>
        <end position="25"/>
    </location>
</feature>
<dbReference type="Gene3D" id="1.25.40.10">
    <property type="entry name" value="Tetratricopeptide repeat domain"/>
    <property type="match status" value="2"/>
</dbReference>
<dbReference type="PROSITE" id="PS51375">
    <property type="entry name" value="PPR"/>
    <property type="match status" value="1"/>
</dbReference>
<sequence length="542" mass="63112">MGQCYQHKPADIHRRHSKPQRPRATFPGCQMPGPHILRRQQHTQPPAVWRFNTNRTKEELMALVDQYDGTSFTDQLPLLELPTRYQPSDGPHLTVSDRLEDEWPALRSAWPCDKATKDKIKALETSIKDRQKDPEDIFKLYRDLPEPRVPYLEANTRHRLLNHLSIVERKDEHSMMRYFSILDDMKVTAIPLSVHEWTSAISFASRYVSISTDTEVEAALLMWREMEHEAGVKANSATFNVLFDVACKAGKFTLAEMIYKEMGTRRLEYNRYHHVSRITFYGLKGDGDGVRLAYKELVEANEVVDTIVLNAMITSLIKCHEEQAAEHIYERMKRITLKQRENGKPVRQKNYKDQREITRTLMTLALRTKQHRKPREENDDDSDLVPNLQTFRILLNHSAISSGELYKATQFLDEMKWFDIPLHGAMFLILLKGFALHGGTRYTQWTEARLNSVWGAFLRAVEENEDGLYISRWTAIWALRAFAKCSGKSAMIDVWENLRQTWAPGGADLEFILNGMRPLLEADQEINKQDQWMYEKGYVRRV</sequence>
<dbReference type="Pfam" id="PF01535">
    <property type="entry name" value="PPR"/>
    <property type="match status" value="2"/>
</dbReference>
<dbReference type="InterPro" id="IPR011990">
    <property type="entry name" value="TPR-like_helical_dom_sf"/>
</dbReference>
<proteinExistence type="predicted"/>
<dbReference type="PANTHER" id="PTHR47938:SF35">
    <property type="entry name" value="PENTATRICOPEPTIDE REPEAT-CONTAINING PROTEIN 4, MITOCHONDRIAL-RELATED"/>
    <property type="match status" value="1"/>
</dbReference>
<dbReference type="PANTHER" id="PTHR47938">
    <property type="entry name" value="RESPIRATORY COMPLEX I CHAPERONE (CIA84), PUTATIVE (AFU_ORTHOLOGUE AFUA_2G06020)-RELATED"/>
    <property type="match status" value="1"/>
</dbReference>
<organism evidence="3 4">
    <name type="scientific">Phlyctema vagabunda</name>
    <dbReference type="NCBI Taxonomy" id="108571"/>
    <lineage>
        <taxon>Eukaryota</taxon>
        <taxon>Fungi</taxon>
        <taxon>Dikarya</taxon>
        <taxon>Ascomycota</taxon>
        <taxon>Pezizomycotina</taxon>
        <taxon>Leotiomycetes</taxon>
        <taxon>Helotiales</taxon>
        <taxon>Dermateaceae</taxon>
        <taxon>Phlyctema</taxon>
    </lineage>
</organism>
<protein>
    <submittedName>
        <fullName evidence="3">Pentatricopeptide repeat protein</fullName>
    </submittedName>
</protein>
<dbReference type="InterPro" id="IPR002885">
    <property type="entry name" value="PPR_rpt"/>
</dbReference>
<name>A0ABR4PWR0_9HELO</name>
<gene>
    <name evidence="3" type="ORF">PVAG01_01200</name>
</gene>
<dbReference type="NCBIfam" id="TIGR00756">
    <property type="entry name" value="PPR"/>
    <property type="match status" value="1"/>
</dbReference>
<evidence type="ECO:0000313" key="4">
    <source>
        <dbReference type="Proteomes" id="UP001629113"/>
    </source>
</evidence>
<keyword evidence="4" id="KW-1185">Reference proteome</keyword>
<evidence type="ECO:0000313" key="3">
    <source>
        <dbReference type="EMBL" id="KAL3427691.1"/>
    </source>
</evidence>
<feature type="repeat" description="PPR" evidence="1">
    <location>
        <begin position="235"/>
        <end position="269"/>
    </location>
</feature>
<dbReference type="Proteomes" id="UP001629113">
    <property type="component" value="Unassembled WGS sequence"/>
</dbReference>
<reference evidence="3 4" key="1">
    <citation type="submission" date="2024-06" db="EMBL/GenBank/DDBJ databases">
        <title>Complete genome of Phlyctema vagabunda strain 19-DSS-EL-015.</title>
        <authorList>
            <person name="Fiorenzani C."/>
        </authorList>
    </citation>
    <scope>NUCLEOTIDE SEQUENCE [LARGE SCALE GENOMIC DNA]</scope>
    <source>
        <strain evidence="3 4">19-DSS-EL-015</strain>
    </source>
</reference>
<accession>A0ABR4PWR0</accession>
<comment type="caution">
    <text evidence="3">The sequence shown here is derived from an EMBL/GenBank/DDBJ whole genome shotgun (WGS) entry which is preliminary data.</text>
</comment>
<dbReference type="EMBL" id="JBFCZG010000001">
    <property type="protein sequence ID" value="KAL3427691.1"/>
    <property type="molecule type" value="Genomic_DNA"/>
</dbReference>